<dbReference type="GO" id="GO:0042834">
    <property type="term" value="F:peptidoglycan binding"/>
    <property type="evidence" value="ECO:0007669"/>
    <property type="project" value="InterPro"/>
</dbReference>
<dbReference type="OrthoDB" id="6193567at2"/>
<dbReference type="Proteomes" id="UP000238327">
    <property type="component" value="Chromosome"/>
</dbReference>
<protein>
    <submittedName>
        <fullName evidence="1">Sporulation protein</fullName>
    </submittedName>
</protein>
<evidence type="ECO:0000313" key="1">
    <source>
        <dbReference type="EMBL" id="AVO53853.1"/>
    </source>
</evidence>
<organism evidence="1 2">
    <name type="scientific">Ectopseudomonas mendocina</name>
    <name type="common">Pseudomonas mendocina</name>
    <dbReference type="NCBI Taxonomy" id="300"/>
    <lineage>
        <taxon>Bacteria</taxon>
        <taxon>Pseudomonadati</taxon>
        <taxon>Pseudomonadota</taxon>
        <taxon>Gammaproteobacteria</taxon>
        <taxon>Pseudomonadales</taxon>
        <taxon>Pseudomonadaceae</taxon>
        <taxon>Ectopseudomonas</taxon>
    </lineage>
</organism>
<gene>
    <name evidence="1" type="ORF">C7A17_14135</name>
</gene>
<dbReference type="InterPro" id="IPR036680">
    <property type="entry name" value="SPOR-like_sf"/>
</dbReference>
<dbReference type="STRING" id="1001585.MDS_4308"/>
<evidence type="ECO:0000313" key="2">
    <source>
        <dbReference type="Proteomes" id="UP000238327"/>
    </source>
</evidence>
<dbReference type="RefSeq" id="WP_106738632.1">
    <property type="nucleotide sequence ID" value="NZ_CP027657.1"/>
</dbReference>
<dbReference type="AlphaFoldDB" id="A0A2R3QQ54"/>
<dbReference type="EMBL" id="CP027657">
    <property type="protein sequence ID" value="AVO53853.1"/>
    <property type="molecule type" value="Genomic_DNA"/>
</dbReference>
<sequence length="230" mass="25671">MRWILLLLILLNAFYYVWHQQQAPLRAKEVEPATAYQAARKDIRLLSEAGSPPVRAPSFSSTPAENSPPEAAVCLFLGGFDGQTQAEVVEQRLLSLDIRADVRSIDAAAGVEFWVYLPPLASRQASLRQLRELQARRIDSYIITQGELANGISLGIFPRSDSAGSVMQRLREVGYEPQMRELSRAHRSFWVRVAPESRRLADEYLLGKLAGDFAGLQHQLMPCEGVALPQ</sequence>
<accession>A0A2R3QQ54</accession>
<proteinExistence type="predicted"/>
<name>A0A2R3QQ54_ECTME</name>
<reference evidence="1 2" key="1">
    <citation type="submission" date="2018-03" db="EMBL/GenBank/DDBJ databases">
        <title>Complete genome sequence and methylome analysis of Pseudomonas mendocina NEB 698.</title>
        <authorList>
            <person name="Morgan R.D."/>
        </authorList>
    </citation>
    <scope>NUCLEOTIDE SEQUENCE [LARGE SCALE GENOMIC DNA]</scope>
    <source>
        <strain evidence="1 2">NEB698</strain>
    </source>
</reference>
<dbReference type="SUPFAM" id="SSF110997">
    <property type="entry name" value="Sporulation related repeat"/>
    <property type="match status" value="1"/>
</dbReference>